<feature type="domain" description="Exonuclease VII large subunit C-terminal" evidence="7">
    <location>
        <begin position="151"/>
        <end position="508"/>
    </location>
</feature>
<dbReference type="GO" id="GO:0009318">
    <property type="term" value="C:exodeoxyribonuclease VII complex"/>
    <property type="evidence" value="ECO:0007669"/>
    <property type="project" value="UniProtKB-UniRule"/>
</dbReference>
<dbReference type="OrthoDB" id="9802795at2"/>
<dbReference type="CDD" id="cd04489">
    <property type="entry name" value="ExoVII_LU_OBF"/>
    <property type="match status" value="1"/>
</dbReference>
<dbReference type="RefSeq" id="WP_073854288.1">
    <property type="nucleotide sequence ID" value="NZ_LVWA01000011.1"/>
</dbReference>
<sequence length="522" mass="59303">MSQIFFRQTVVYEEQAPLSLYELHQQIREELEVAFPDSYWVVAEVAQVNLDRRKGHCYLTLVDKGDDARQMLAQARATIWGSRYQMLARYFEEKTGQPLKAGLKVLLQATVRFHELYGLSLDITNIDPNYTIGDLARQRLETLKRLEAEGLLEANKELELPLVPQRLAVISSATAAGFQDFMHQLEHNSYGYTFEATLFAATVQGNEAPASVAQAFAQIAKRSDQFDAIVLIRGGGSQTDLSCFDDYKIAAAIGNSPLPVLTGIGHERDESIADLVAHTRLKTPTAVAGFLIDRFREAEEYAEDLFDSIRMFAAQQMKLTDDKLERLSLRFQNITRQLLQANKDKLEALSRGLLLKPKAYLEAQRHFVSDLDKDLNAGTKDLLHERQRHLQELSVCVEGKSQRYLHMKEHELNHLVHCVETEAKDKLKQRQLTFSKYIDKLAYGAKGKLQNENHRLKLLEMSIEANNPEKLLLRGYTLTLLNGKIIKSIKEVKTDDVVETRMQDGSLHSMVVNIDTDEQGLK</sequence>
<dbReference type="GO" id="GO:0005737">
    <property type="term" value="C:cytoplasm"/>
    <property type="evidence" value="ECO:0007669"/>
    <property type="project" value="UniProtKB-SubCell"/>
</dbReference>
<dbReference type="NCBIfam" id="TIGR00237">
    <property type="entry name" value="xseA"/>
    <property type="match status" value="1"/>
</dbReference>
<dbReference type="EMBL" id="LVWA01000011">
    <property type="protein sequence ID" value="OKL38839.1"/>
    <property type="molecule type" value="Genomic_DNA"/>
</dbReference>
<evidence type="ECO:0000256" key="6">
    <source>
        <dbReference type="RuleBase" id="RU004355"/>
    </source>
</evidence>
<dbReference type="HAMAP" id="MF_00378">
    <property type="entry name" value="Exonuc_7_L"/>
    <property type="match status" value="1"/>
</dbReference>
<dbReference type="PANTHER" id="PTHR30008">
    <property type="entry name" value="EXODEOXYRIBONUCLEASE 7 LARGE SUBUNIT"/>
    <property type="match status" value="1"/>
</dbReference>
<dbReference type="AlphaFoldDB" id="A0A1Q5P9C9"/>
<keyword evidence="1 5" id="KW-0963">Cytoplasm</keyword>
<name>A0A1Q5P9C9_9BACT</name>
<comment type="subunit">
    <text evidence="5">Heterooligomer composed of large and small subunits.</text>
</comment>
<keyword evidence="4 5" id="KW-0269">Exonuclease</keyword>
<evidence type="ECO:0000259" key="7">
    <source>
        <dbReference type="Pfam" id="PF02601"/>
    </source>
</evidence>
<evidence type="ECO:0000259" key="8">
    <source>
        <dbReference type="Pfam" id="PF13742"/>
    </source>
</evidence>
<evidence type="ECO:0000256" key="1">
    <source>
        <dbReference type="ARBA" id="ARBA00022490"/>
    </source>
</evidence>
<dbReference type="Pfam" id="PF02601">
    <property type="entry name" value="Exonuc_VII_L"/>
    <property type="match status" value="1"/>
</dbReference>
<evidence type="ECO:0000256" key="5">
    <source>
        <dbReference type="HAMAP-Rule" id="MF_00378"/>
    </source>
</evidence>
<comment type="subcellular location">
    <subcellularLocation>
        <location evidence="5 6">Cytoplasm</location>
    </subcellularLocation>
</comment>
<dbReference type="InterPro" id="IPR025824">
    <property type="entry name" value="OB-fold_nuc-bd_dom"/>
</dbReference>
<accession>A0A1Q5P9C9</accession>
<dbReference type="GO" id="GO:0003676">
    <property type="term" value="F:nucleic acid binding"/>
    <property type="evidence" value="ECO:0007669"/>
    <property type="project" value="InterPro"/>
</dbReference>
<keyword evidence="3 5" id="KW-0378">Hydrolase</keyword>
<comment type="caution">
    <text evidence="9">The sequence shown here is derived from an EMBL/GenBank/DDBJ whole genome shotgun (WGS) entry which is preliminary data.</text>
</comment>
<comment type="similarity">
    <text evidence="5 6">Belongs to the XseA family.</text>
</comment>
<dbReference type="GO" id="GO:0006308">
    <property type="term" value="P:DNA catabolic process"/>
    <property type="evidence" value="ECO:0007669"/>
    <property type="project" value="UniProtKB-UniRule"/>
</dbReference>
<feature type="domain" description="OB-fold nucleic acid binding" evidence="8">
    <location>
        <begin position="19"/>
        <end position="126"/>
    </location>
</feature>
<dbReference type="EC" id="3.1.11.6" evidence="5"/>
<comment type="catalytic activity">
    <reaction evidence="5 6">
        <text>Exonucleolytic cleavage in either 5'- to 3'- or 3'- to 5'-direction to yield nucleoside 5'-phosphates.</text>
        <dbReference type="EC" id="3.1.11.6"/>
    </reaction>
</comment>
<dbReference type="Pfam" id="PF13742">
    <property type="entry name" value="tRNA_anti_2"/>
    <property type="match status" value="1"/>
</dbReference>
<dbReference type="STRING" id="1797110.A3841_04745"/>
<evidence type="ECO:0000313" key="10">
    <source>
        <dbReference type="Proteomes" id="UP000186551"/>
    </source>
</evidence>
<evidence type="ECO:0000256" key="2">
    <source>
        <dbReference type="ARBA" id="ARBA00022722"/>
    </source>
</evidence>
<protein>
    <recommendedName>
        <fullName evidence="5">Exodeoxyribonuclease 7 large subunit</fullName>
        <ecNumber evidence="5">3.1.11.6</ecNumber>
    </recommendedName>
    <alternativeName>
        <fullName evidence="5">Exodeoxyribonuclease VII large subunit</fullName>
        <shortName evidence="5">Exonuclease VII large subunit</shortName>
    </alternativeName>
</protein>
<evidence type="ECO:0000256" key="3">
    <source>
        <dbReference type="ARBA" id="ARBA00022801"/>
    </source>
</evidence>
<organism evidence="9 10">
    <name type="scientific">Pontibacter flavimaris</name>
    <dbReference type="NCBI Taxonomy" id="1797110"/>
    <lineage>
        <taxon>Bacteria</taxon>
        <taxon>Pseudomonadati</taxon>
        <taxon>Bacteroidota</taxon>
        <taxon>Cytophagia</taxon>
        <taxon>Cytophagales</taxon>
        <taxon>Hymenobacteraceae</taxon>
        <taxon>Pontibacter</taxon>
    </lineage>
</organism>
<keyword evidence="10" id="KW-1185">Reference proteome</keyword>
<proteinExistence type="inferred from homology"/>
<dbReference type="InterPro" id="IPR003753">
    <property type="entry name" value="Exonuc_VII_L"/>
</dbReference>
<dbReference type="PANTHER" id="PTHR30008:SF0">
    <property type="entry name" value="EXODEOXYRIBONUCLEASE 7 LARGE SUBUNIT"/>
    <property type="match status" value="1"/>
</dbReference>
<evidence type="ECO:0000313" key="9">
    <source>
        <dbReference type="EMBL" id="OKL38839.1"/>
    </source>
</evidence>
<keyword evidence="2 5" id="KW-0540">Nuclease</keyword>
<reference evidence="9 10" key="1">
    <citation type="submission" date="2016-03" db="EMBL/GenBank/DDBJ databases">
        <title>Genome sequence of Pontibacter sp. nov., of the family cytophagaceae, isolated from marine sediment of the Yellow Sea, China.</title>
        <authorList>
            <person name="Zhang G."/>
            <person name="Zhang R."/>
        </authorList>
    </citation>
    <scope>NUCLEOTIDE SEQUENCE [LARGE SCALE GENOMIC DNA]</scope>
    <source>
        <strain evidence="9 10">S10-8</strain>
    </source>
</reference>
<comment type="function">
    <text evidence="5">Bidirectionally degrades single-stranded DNA into large acid-insoluble oligonucleotides, which are then degraded further into small acid-soluble oligonucleotides.</text>
</comment>
<evidence type="ECO:0000256" key="4">
    <source>
        <dbReference type="ARBA" id="ARBA00022839"/>
    </source>
</evidence>
<dbReference type="InterPro" id="IPR020579">
    <property type="entry name" value="Exonuc_VII_lsu_C"/>
</dbReference>
<dbReference type="Proteomes" id="UP000186551">
    <property type="component" value="Unassembled WGS sequence"/>
</dbReference>
<dbReference type="GO" id="GO:0008855">
    <property type="term" value="F:exodeoxyribonuclease VII activity"/>
    <property type="evidence" value="ECO:0007669"/>
    <property type="project" value="UniProtKB-UniRule"/>
</dbReference>
<gene>
    <name evidence="5" type="primary">xseA</name>
    <name evidence="9" type="ORF">A3841_04745</name>
</gene>